<evidence type="ECO:0000256" key="1">
    <source>
        <dbReference type="SAM" id="MobiDB-lite"/>
    </source>
</evidence>
<feature type="domain" description="DUF3533" evidence="3">
    <location>
        <begin position="60"/>
        <end position="420"/>
    </location>
</feature>
<dbReference type="Pfam" id="PF12051">
    <property type="entry name" value="DUF3533"/>
    <property type="match status" value="1"/>
</dbReference>
<feature type="transmembrane region" description="Helical" evidence="2">
    <location>
        <begin position="289"/>
        <end position="306"/>
    </location>
</feature>
<evidence type="ECO:0000313" key="4">
    <source>
        <dbReference type="EMBL" id="KAJ7034280.1"/>
    </source>
</evidence>
<dbReference type="Proteomes" id="UP001218188">
    <property type="component" value="Unassembled WGS sequence"/>
</dbReference>
<protein>
    <recommendedName>
        <fullName evidence="3">DUF3533 domain-containing protein</fullName>
    </recommendedName>
</protein>
<proteinExistence type="predicted"/>
<evidence type="ECO:0000259" key="3">
    <source>
        <dbReference type="Pfam" id="PF12051"/>
    </source>
</evidence>
<feature type="compositionally biased region" description="Polar residues" evidence="1">
    <location>
        <begin position="1"/>
        <end position="17"/>
    </location>
</feature>
<dbReference type="InterPro" id="IPR022703">
    <property type="entry name" value="DUF3533"/>
</dbReference>
<sequence length="443" mass="48883">MTFTDQHSSSEETSQVTHVEKPAMSTPPPFSAQFLDKSPEASTARSAYLKALFIGTLASSVLIFTVFSIYWGSVWRTPYHPVSGWVVDFDEGVVGQSVSASLSGLDAGRGGIAWHVIPASRFPQGIAQLQRAVVLEKTWYAVAINVGASSNLSAAVSTIDPSYNSASAVTFMGSEARNENLYRLQTHIFTAQLEVVANQFAVQFIKNISSFSNLPILLSAAPEIIARPIYYTINNLRPFDTPVATGSTFFGLIYILIVSFIIVLIGTAARMSSGLEKRLSFGSLVRLRLGTLFVAFFFITLIYTLLSRAFQLPFDRQFGRAGFVVFWMLNYLNMLACGLALEVMISILTPRFTPFFLITWIISNVSVAVWPLQVLPHIYRYGYAFPFYNISRAVRAVVFGTKNEVGLNAGVLIAWIALSCLTLPLLQWVMRRRLVASQASRAA</sequence>
<feature type="region of interest" description="Disordered" evidence="1">
    <location>
        <begin position="1"/>
        <end position="27"/>
    </location>
</feature>
<feature type="transmembrane region" description="Helical" evidence="2">
    <location>
        <begin position="318"/>
        <end position="341"/>
    </location>
</feature>
<feature type="transmembrane region" description="Helical" evidence="2">
    <location>
        <begin position="405"/>
        <end position="426"/>
    </location>
</feature>
<organism evidence="4 5">
    <name type="scientific">Mycena alexandri</name>
    <dbReference type="NCBI Taxonomy" id="1745969"/>
    <lineage>
        <taxon>Eukaryota</taxon>
        <taxon>Fungi</taxon>
        <taxon>Dikarya</taxon>
        <taxon>Basidiomycota</taxon>
        <taxon>Agaricomycotina</taxon>
        <taxon>Agaricomycetes</taxon>
        <taxon>Agaricomycetidae</taxon>
        <taxon>Agaricales</taxon>
        <taxon>Marasmiineae</taxon>
        <taxon>Mycenaceae</taxon>
        <taxon>Mycena</taxon>
    </lineage>
</organism>
<dbReference type="PANTHER" id="PTHR34814">
    <property type="entry name" value="NITROSOGUANIDINE RESISTANCE PROTEIN SNG1"/>
    <property type="match status" value="1"/>
</dbReference>
<keyword evidence="2" id="KW-0472">Membrane</keyword>
<feature type="transmembrane region" description="Helical" evidence="2">
    <location>
        <begin position="249"/>
        <end position="269"/>
    </location>
</feature>
<gene>
    <name evidence="4" type="ORF">C8F04DRAFT_1102131</name>
</gene>
<dbReference type="PANTHER" id="PTHR34814:SF1">
    <property type="entry name" value="NITROSOGUANIDINE RESISTANCE PROTEIN SNG1"/>
    <property type="match status" value="1"/>
</dbReference>
<feature type="transmembrane region" description="Helical" evidence="2">
    <location>
        <begin position="353"/>
        <end position="372"/>
    </location>
</feature>
<dbReference type="EMBL" id="JARJCM010000058">
    <property type="protein sequence ID" value="KAJ7034280.1"/>
    <property type="molecule type" value="Genomic_DNA"/>
</dbReference>
<keyword evidence="2" id="KW-0812">Transmembrane</keyword>
<reference evidence="4" key="1">
    <citation type="submission" date="2023-03" db="EMBL/GenBank/DDBJ databases">
        <title>Massive genome expansion in bonnet fungi (Mycena s.s.) driven by repeated elements and novel gene families across ecological guilds.</title>
        <authorList>
            <consortium name="Lawrence Berkeley National Laboratory"/>
            <person name="Harder C.B."/>
            <person name="Miyauchi S."/>
            <person name="Viragh M."/>
            <person name="Kuo A."/>
            <person name="Thoen E."/>
            <person name="Andreopoulos B."/>
            <person name="Lu D."/>
            <person name="Skrede I."/>
            <person name="Drula E."/>
            <person name="Henrissat B."/>
            <person name="Morin E."/>
            <person name="Kohler A."/>
            <person name="Barry K."/>
            <person name="LaButti K."/>
            <person name="Morin E."/>
            <person name="Salamov A."/>
            <person name="Lipzen A."/>
            <person name="Mereny Z."/>
            <person name="Hegedus B."/>
            <person name="Baldrian P."/>
            <person name="Stursova M."/>
            <person name="Weitz H."/>
            <person name="Taylor A."/>
            <person name="Grigoriev I.V."/>
            <person name="Nagy L.G."/>
            <person name="Martin F."/>
            <person name="Kauserud H."/>
        </authorList>
    </citation>
    <scope>NUCLEOTIDE SEQUENCE</scope>
    <source>
        <strain evidence="4">CBHHK200</strain>
    </source>
</reference>
<dbReference type="AlphaFoldDB" id="A0AAD6X3J1"/>
<feature type="transmembrane region" description="Helical" evidence="2">
    <location>
        <begin position="47"/>
        <end position="71"/>
    </location>
</feature>
<dbReference type="InterPro" id="IPR053001">
    <property type="entry name" value="MNNG_permease-like"/>
</dbReference>
<dbReference type="GO" id="GO:0016020">
    <property type="term" value="C:membrane"/>
    <property type="evidence" value="ECO:0007669"/>
    <property type="project" value="TreeGrafter"/>
</dbReference>
<accession>A0AAD6X3J1</accession>
<keyword evidence="2" id="KW-1133">Transmembrane helix</keyword>
<evidence type="ECO:0000313" key="5">
    <source>
        <dbReference type="Proteomes" id="UP001218188"/>
    </source>
</evidence>
<comment type="caution">
    <text evidence="4">The sequence shown here is derived from an EMBL/GenBank/DDBJ whole genome shotgun (WGS) entry which is preliminary data.</text>
</comment>
<evidence type="ECO:0000256" key="2">
    <source>
        <dbReference type="SAM" id="Phobius"/>
    </source>
</evidence>
<keyword evidence="5" id="KW-1185">Reference proteome</keyword>
<name>A0AAD6X3J1_9AGAR</name>